<reference evidence="2" key="1">
    <citation type="journal article" date="2019" name="Int. J. Syst. Evol. Microbiol.">
        <title>The Global Catalogue of Microorganisms (GCM) 10K type strain sequencing project: providing services to taxonomists for standard genome sequencing and annotation.</title>
        <authorList>
            <consortium name="The Broad Institute Genomics Platform"/>
            <consortium name="The Broad Institute Genome Sequencing Center for Infectious Disease"/>
            <person name="Wu L."/>
            <person name="Ma J."/>
        </authorList>
    </citation>
    <scope>NUCLEOTIDE SEQUENCE [LARGE SCALE GENOMIC DNA]</scope>
    <source>
        <strain evidence="2">JCM 4087</strain>
    </source>
</reference>
<dbReference type="RefSeq" id="WP_344963293.1">
    <property type="nucleotide sequence ID" value="NZ_BAAAXZ010000102.1"/>
</dbReference>
<sequence length="170" mass="18851">MNYDSEPRHLLVRARGERSPLYGPEVEVHPDIPDFTRNIRADDPALGIPEDLVHSLTSWAMSRPPGGFASRPELRKHVKEGKEKTQLLAAHLGPAWVVRYWDEQHASAKFVCWGCRRLHWTLGAHGDPPHPLHIVVQASTGGTRFVRMGFEDFAPDDPAAALGLSGGLGR</sequence>
<evidence type="ECO:0000313" key="2">
    <source>
        <dbReference type="Proteomes" id="UP001501102"/>
    </source>
</evidence>
<proteinExistence type="predicted"/>
<accession>A0ABP6JDR5</accession>
<name>A0ABP6JDR5_STRTU</name>
<dbReference type="Proteomes" id="UP001501102">
    <property type="component" value="Unassembled WGS sequence"/>
</dbReference>
<gene>
    <name evidence="1" type="ORF">GCM10020221_26740</name>
</gene>
<protein>
    <submittedName>
        <fullName evidence="1">Uncharacterized protein</fullName>
    </submittedName>
</protein>
<keyword evidence="2" id="KW-1185">Reference proteome</keyword>
<evidence type="ECO:0000313" key="1">
    <source>
        <dbReference type="EMBL" id="GAA2929582.1"/>
    </source>
</evidence>
<organism evidence="1 2">
    <name type="scientific">Streptomyces thioluteus</name>
    <dbReference type="NCBI Taxonomy" id="66431"/>
    <lineage>
        <taxon>Bacteria</taxon>
        <taxon>Bacillati</taxon>
        <taxon>Actinomycetota</taxon>
        <taxon>Actinomycetes</taxon>
        <taxon>Kitasatosporales</taxon>
        <taxon>Streptomycetaceae</taxon>
        <taxon>Streptomyces</taxon>
    </lineage>
</organism>
<comment type="caution">
    <text evidence="1">The sequence shown here is derived from an EMBL/GenBank/DDBJ whole genome shotgun (WGS) entry which is preliminary data.</text>
</comment>
<dbReference type="EMBL" id="BAAAXZ010000102">
    <property type="protein sequence ID" value="GAA2929582.1"/>
    <property type="molecule type" value="Genomic_DNA"/>
</dbReference>